<evidence type="ECO:0000313" key="3">
    <source>
        <dbReference type="EMBL" id="VEU44551.1"/>
    </source>
</evidence>
<dbReference type="AlphaFoldDB" id="A0A448ZR78"/>
<evidence type="ECO:0000259" key="2">
    <source>
        <dbReference type="PROSITE" id="PS51670"/>
    </source>
</evidence>
<dbReference type="OrthoDB" id="5920234at2759"/>
<evidence type="ECO:0000256" key="1">
    <source>
        <dbReference type="SAM" id="MobiDB-lite"/>
    </source>
</evidence>
<sequence length="142" mass="16055">KLPTSRPAKRSAPAVEASEPLKLPTSRPAKSSAPATRAKGGKKPKMDAETGLECFDKNQSGNCPLWAARGECKTNRTYMHENCRLSCDRCHVVRMQNHQDISKFIARKNRENAKEIERKRKAREARRVLENRNKIGSGRDEL</sequence>
<feature type="compositionally biased region" description="Basic and acidic residues" evidence="1">
    <location>
        <begin position="125"/>
        <end position="142"/>
    </location>
</feature>
<dbReference type="Gene3D" id="1.10.10.1940">
    <property type="match status" value="1"/>
</dbReference>
<reference evidence="3 4" key="1">
    <citation type="submission" date="2019-01" db="EMBL/GenBank/DDBJ databases">
        <authorList>
            <person name="Ferrante I. M."/>
        </authorList>
    </citation>
    <scope>NUCLEOTIDE SEQUENCE [LARGE SCALE GENOMIC DNA]</scope>
    <source>
        <strain evidence="3 4">B856</strain>
    </source>
</reference>
<gene>
    <name evidence="3" type="ORF">PSNMU_V1.4_AUG-EV-PASAV3_0116660</name>
</gene>
<name>A0A448ZR78_9STRA</name>
<dbReference type="Proteomes" id="UP000291116">
    <property type="component" value="Unassembled WGS sequence"/>
</dbReference>
<dbReference type="EMBL" id="CAACVS010000649">
    <property type="protein sequence ID" value="VEU44551.1"/>
    <property type="molecule type" value="Genomic_DNA"/>
</dbReference>
<feature type="non-terminal residue" evidence="3">
    <location>
        <position position="1"/>
    </location>
</feature>
<dbReference type="InterPro" id="IPR003582">
    <property type="entry name" value="ShKT_dom"/>
</dbReference>
<organism evidence="3 4">
    <name type="scientific">Pseudo-nitzschia multistriata</name>
    <dbReference type="NCBI Taxonomy" id="183589"/>
    <lineage>
        <taxon>Eukaryota</taxon>
        <taxon>Sar</taxon>
        <taxon>Stramenopiles</taxon>
        <taxon>Ochrophyta</taxon>
        <taxon>Bacillariophyta</taxon>
        <taxon>Bacillariophyceae</taxon>
        <taxon>Bacillariophycidae</taxon>
        <taxon>Bacillariales</taxon>
        <taxon>Bacillariaceae</taxon>
        <taxon>Pseudo-nitzschia</taxon>
    </lineage>
</organism>
<dbReference type="PROSITE" id="PS51670">
    <property type="entry name" value="SHKT"/>
    <property type="match status" value="1"/>
</dbReference>
<protein>
    <recommendedName>
        <fullName evidence="2">ShKT domain-containing protein</fullName>
    </recommendedName>
</protein>
<accession>A0A448ZR78</accession>
<keyword evidence="4" id="KW-1185">Reference proteome</keyword>
<dbReference type="SMART" id="SM00254">
    <property type="entry name" value="ShKT"/>
    <property type="match status" value="1"/>
</dbReference>
<feature type="region of interest" description="Disordered" evidence="1">
    <location>
        <begin position="1"/>
        <end position="47"/>
    </location>
</feature>
<proteinExistence type="predicted"/>
<feature type="domain" description="ShKT" evidence="2">
    <location>
        <begin position="54"/>
        <end position="90"/>
    </location>
</feature>
<evidence type="ECO:0000313" key="4">
    <source>
        <dbReference type="Proteomes" id="UP000291116"/>
    </source>
</evidence>
<feature type="region of interest" description="Disordered" evidence="1">
    <location>
        <begin position="115"/>
        <end position="142"/>
    </location>
</feature>
<dbReference type="Pfam" id="PF01549">
    <property type="entry name" value="ShK"/>
    <property type="match status" value="1"/>
</dbReference>